<dbReference type="Proteomes" id="UP001600888">
    <property type="component" value="Unassembled WGS sequence"/>
</dbReference>
<evidence type="ECO:0000313" key="2">
    <source>
        <dbReference type="EMBL" id="KAL2290307.1"/>
    </source>
</evidence>
<proteinExistence type="predicted"/>
<dbReference type="EMBL" id="JBAWTH010000009">
    <property type="protein sequence ID" value="KAL2290307.1"/>
    <property type="molecule type" value="Genomic_DNA"/>
</dbReference>
<accession>A0ABR4F6I9</accession>
<evidence type="ECO:0000313" key="3">
    <source>
        <dbReference type="Proteomes" id="UP001600888"/>
    </source>
</evidence>
<name>A0ABR4F6I9_9PEZI</name>
<comment type="caution">
    <text evidence="2">The sequence shown here is derived from an EMBL/GenBank/DDBJ whole genome shotgun (WGS) entry which is preliminary data.</text>
</comment>
<feature type="region of interest" description="Disordered" evidence="1">
    <location>
        <begin position="164"/>
        <end position="193"/>
    </location>
</feature>
<organism evidence="2 3">
    <name type="scientific">Diaporthe vaccinii</name>
    <dbReference type="NCBI Taxonomy" id="105482"/>
    <lineage>
        <taxon>Eukaryota</taxon>
        <taxon>Fungi</taxon>
        <taxon>Dikarya</taxon>
        <taxon>Ascomycota</taxon>
        <taxon>Pezizomycotina</taxon>
        <taxon>Sordariomycetes</taxon>
        <taxon>Sordariomycetidae</taxon>
        <taxon>Diaporthales</taxon>
        <taxon>Diaporthaceae</taxon>
        <taxon>Diaporthe</taxon>
        <taxon>Diaporthe eres species complex</taxon>
    </lineage>
</organism>
<reference evidence="2 3" key="1">
    <citation type="submission" date="2024-03" db="EMBL/GenBank/DDBJ databases">
        <title>A high-quality draft genome sequence of Diaporthe vaccinii, a causative agent of upright dieback and viscid rot disease in cranberry plants.</title>
        <authorList>
            <person name="Sarrasin M."/>
            <person name="Lang B.F."/>
            <person name="Burger G."/>
        </authorList>
    </citation>
    <scope>NUCLEOTIDE SEQUENCE [LARGE SCALE GENOMIC DNA]</scope>
    <source>
        <strain evidence="2 3">IS7</strain>
    </source>
</reference>
<keyword evidence="3" id="KW-1185">Reference proteome</keyword>
<gene>
    <name evidence="2" type="ORF">FJTKL_15448</name>
</gene>
<sequence length="193" mass="21708">MRALPESQDALLQKGPEACSYERIIYLGGDYPGSDRSITTVMFLRAPYQKGIWPDRWMTEPIDKSGFLGSFWSGRATTTSTASTGNYDRQDRQVNQGHEQLEEAQYFHHTRASEAFLFSSSTRGMAEKEETGLGWLCELSCLARTGRKMHGRLLLFPRRRKDYAPAGSSTGSDTGLPMMDLTPNEGAWQRNVL</sequence>
<evidence type="ECO:0000256" key="1">
    <source>
        <dbReference type="SAM" id="MobiDB-lite"/>
    </source>
</evidence>
<protein>
    <submittedName>
        <fullName evidence="2">Uncharacterized protein</fullName>
    </submittedName>
</protein>